<dbReference type="AlphaFoldDB" id="A0A0F8YJ93"/>
<dbReference type="InterPro" id="IPR007837">
    <property type="entry name" value="DinB"/>
</dbReference>
<dbReference type="Gene3D" id="1.20.120.450">
    <property type="entry name" value="dinb family like domain"/>
    <property type="match status" value="1"/>
</dbReference>
<comment type="caution">
    <text evidence="2">The sequence shown here is derived from an EMBL/GenBank/DDBJ whole genome shotgun (WGS) entry which is preliminary data.</text>
</comment>
<keyword evidence="1" id="KW-0479">Metal-binding</keyword>
<name>A0A0F8YJ93_9ZZZZ</name>
<organism evidence="2">
    <name type="scientific">marine sediment metagenome</name>
    <dbReference type="NCBI Taxonomy" id="412755"/>
    <lineage>
        <taxon>unclassified sequences</taxon>
        <taxon>metagenomes</taxon>
        <taxon>ecological metagenomes</taxon>
    </lineage>
</organism>
<dbReference type="Pfam" id="PF05163">
    <property type="entry name" value="DinB"/>
    <property type="match status" value="1"/>
</dbReference>
<protein>
    <recommendedName>
        <fullName evidence="3">DinB-like domain-containing protein</fullName>
    </recommendedName>
</protein>
<dbReference type="EMBL" id="LAZR01053119">
    <property type="protein sequence ID" value="KKK81452.1"/>
    <property type="molecule type" value="Genomic_DNA"/>
</dbReference>
<dbReference type="InterPro" id="IPR034660">
    <property type="entry name" value="DinB/YfiT-like"/>
</dbReference>
<evidence type="ECO:0008006" key="3">
    <source>
        <dbReference type="Google" id="ProtNLM"/>
    </source>
</evidence>
<dbReference type="SUPFAM" id="SSF109854">
    <property type="entry name" value="DinB/YfiT-like putative metalloenzymes"/>
    <property type="match status" value="1"/>
</dbReference>
<reference evidence="2" key="1">
    <citation type="journal article" date="2015" name="Nature">
        <title>Complex archaea that bridge the gap between prokaryotes and eukaryotes.</title>
        <authorList>
            <person name="Spang A."/>
            <person name="Saw J.H."/>
            <person name="Jorgensen S.L."/>
            <person name="Zaremba-Niedzwiedzka K."/>
            <person name="Martijn J."/>
            <person name="Lind A.E."/>
            <person name="van Eijk R."/>
            <person name="Schleper C."/>
            <person name="Guy L."/>
            <person name="Ettema T.J."/>
        </authorList>
    </citation>
    <scope>NUCLEOTIDE SEQUENCE</scope>
</reference>
<dbReference type="GO" id="GO:0046872">
    <property type="term" value="F:metal ion binding"/>
    <property type="evidence" value="ECO:0007669"/>
    <property type="project" value="UniProtKB-KW"/>
</dbReference>
<proteinExistence type="predicted"/>
<sequence length="176" mass="20110">MITDIDSFLRYFDSLHRRTLRDIGALPPAAERWVSPAGEGANAWSIGETVRHIAGTRIYFARAYRGDGWIADWPVPITDSQSSWLPALEASAEEFRRRIAGTPPEWLTRKVPLIDTDGALSGWRILMMMLEHEVHHRSQIDTYAGLEGWKVPHIYGRSAEEVGLQRPRQRELHPDQ</sequence>
<gene>
    <name evidence="2" type="ORF">LCGC14_2813300</name>
</gene>
<accession>A0A0F8YJ93</accession>
<evidence type="ECO:0000313" key="2">
    <source>
        <dbReference type="EMBL" id="KKK81452.1"/>
    </source>
</evidence>
<evidence type="ECO:0000256" key="1">
    <source>
        <dbReference type="ARBA" id="ARBA00022723"/>
    </source>
</evidence>